<keyword evidence="1" id="KW-1133">Transmembrane helix</keyword>
<feature type="transmembrane region" description="Helical" evidence="1">
    <location>
        <begin position="27"/>
        <end position="46"/>
    </location>
</feature>
<evidence type="ECO:0008006" key="4">
    <source>
        <dbReference type="Google" id="ProtNLM"/>
    </source>
</evidence>
<gene>
    <name evidence="2" type="ORF">QLQ12_39850</name>
</gene>
<feature type="transmembrane region" description="Helical" evidence="1">
    <location>
        <begin position="90"/>
        <end position="106"/>
    </location>
</feature>
<evidence type="ECO:0000256" key="1">
    <source>
        <dbReference type="SAM" id="Phobius"/>
    </source>
</evidence>
<organism evidence="2 3">
    <name type="scientific">Actinoplanes sandaracinus</name>
    <dbReference type="NCBI Taxonomy" id="3045177"/>
    <lineage>
        <taxon>Bacteria</taxon>
        <taxon>Bacillati</taxon>
        <taxon>Actinomycetota</taxon>
        <taxon>Actinomycetes</taxon>
        <taxon>Micromonosporales</taxon>
        <taxon>Micromonosporaceae</taxon>
        <taxon>Actinoplanes</taxon>
    </lineage>
</organism>
<keyword evidence="1" id="KW-0812">Transmembrane</keyword>
<sequence length="197" mass="21292">MTEQFVDITDDEVRPAGRRWLAGTPGWALLLLTAVTIGLTLIAWAVPGGWWRAQLAAGAAWGVLGLLWAVRLGFGLVLARAEVRRRWPRWAVVPLAVAVTAALLATRTPIRIGVVLAGDDMRTFAQRPGSPQPQRVGPYRVAAAEHLPGGGARFLLRDSGFLDPSGFAFSPVGPPPMLGEDMYTPLGGGWYVWTQSW</sequence>
<accession>A0ABT6WYE1</accession>
<keyword evidence="3" id="KW-1185">Reference proteome</keyword>
<dbReference type="RefSeq" id="WP_282766182.1">
    <property type="nucleotide sequence ID" value="NZ_JASCTH010000037.1"/>
</dbReference>
<keyword evidence="1" id="KW-0472">Membrane</keyword>
<dbReference type="EMBL" id="JASCTH010000037">
    <property type="protein sequence ID" value="MDI6104763.1"/>
    <property type="molecule type" value="Genomic_DNA"/>
</dbReference>
<evidence type="ECO:0000313" key="2">
    <source>
        <dbReference type="EMBL" id="MDI6104763.1"/>
    </source>
</evidence>
<reference evidence="2 3" key="1">
    <citation type="submission" date="2023-05" db="EMBL/GenBank/DDBJ databases">
        <title>Actinoplanes sp. NEAU-A12 genome sequencing.</title>
        <authorList>
            <person name="Wang Z.-S."/>
        </authorList>
    </citation>
    <scope>NUCLEOTIDE SEQUENCE [LARGE SCALE GENOMIC DNA]</scope>
    <source>
        <strain evidence="2 3">NEAU-A12</strain>
    </source>
</reference>
<dbReference type="Proteomes" id="UP001241758">
    <property type="component" value="Unassembled WGS sequence"/>
</dbReference>
<feature type="transmembrane region" description="Helical" evidence="1">
    <location>
        <begin position="58"/>
        <end position="78"/>
    </location>
</feature>
<evidence type="ECO:0000313" key="3">
    <source>
        <dbReference type="Proteomes" id="UP001241758"/>
    </source>
</evidence>
<protein>
    <recommendedName>
        <fullName evidence="4">DUF1109 domain-containing protein</fullName>
    </recommendedName>
</protein>
<name>A0ABT6WYE1_9ACTN</name>
<comment type="caution">
    <text evidence="2">The sequence shown here is derived from an EMBL/GenBank/DDBJ whole genome shotgun (WGS) entry which is preliminary data.</text>
</comment>
<proteinExistence type="predicted"/>